<evidence type="ECO:0000259" key="6">
    <source>
        <dbReference type="SMART" id="SM00829"/>
    </source>
</evidence>
<evidence type="ECO:0000256" key="4">
    <source>
        <dbReference type="ARBA" id="ARBA00023002"/>
    </source>
</evidence>
<evidence type="ECO:0000256" key="3">
    <source>
        <dbReference type="ARBA" id="ARBA00022833"/>
    </source>
</evidence>
<dbReference type="InterPro" id="IPR013154">
    <property type="entry name" value="ADH-like_N"/>
</dbReference>
<dbReference type="GO" id="GO:0016616">
    <property type="term" value="F:oxidoreductase activity, acting on the CH-OH group of donors, NAD or NADP as acceptor"/>
    <property type="evidence" value="ECO:0007669"/>
    <property type="project" value="InterPro"/>
</dbReference>
<evidence type="ECO:0000313" key="8">
    <source>
        <dbReference type="Proteomes" id="UP000076727"/>
    </source>
</evidence>
<keyword evidence="3 5" id="KW-0862">Zinc</keyword>
<dbReference type="AlphaFoldDB" id="A0A165L478"/>
<dbReference type="CDD" id="cd05283">
    <property type="entry name" value="CAD1"/>
    <property type="match status" value="1"/>
</dbReference>
<keyword evidence="8" id="KW-1185">Reference proteome</keyword>
<dbReference type="SUPFAM" id="SSF50129">
    <property type="entry name" value="GroES-like"/>
    <property type="match status" value="1"/>
</dbReference>
<dbReference type="InterPro" id="IPR013149">
    <property type="entry name" value="ADH-like_C"/>
</dbReference>
<dbReference type="PANTHER" id="PTHR42683">
    <property type="entry name" value="ALDEHYDE REDUCTASE"/>
    <property type="match status" value="1"/>
</dbReference>
<protein>
    <submittedName>
        <fullName evidence="7">GroES-like protein</fullName>
    </submittedName>
</protein>
<dbReference type="PROSITE" id="PS00059">
    <property type="entry name" value="ADH_ZINC"/>
    <property type="match status" value="1"/>
</dbReference>
<dbReference type="InterPro" id="IPR011032">
    <property type="entry name" value="GroES-like_sf"/>
</dbReference>
<name>A0A165L478_9APHY</name>
<keyword evidence="4" id="KW-0560">Oxidoreductase</keyword>
<dbReference type="InterPro" id="IPR020843">
    <property type="entry name" value="ER"/>
</dbReference>
<dbReference type="GO" id="GO:0008270">
    <property type="term" value="F:zinc ion binding"/>
    <property type="evidence" value="ECO:0007669"/>
    <property type="project" value="InterPro"/>
</dbReference>
<reference evidence="7 8" key="1">
    <citation type="journal article" date="2016" name="Mol. Biol. Evol.">
        <title>Comparative Genomics of Early-Diverging Mushroom-Forming Fungi Provides Insights into the Origins of Lignocellulose Decay Capabilities.</title>
        <authorList>
            <person name="Nagy L.G."/>
            <person name="Riley R."/>
            <person name="Tritt A."/>
            <person name="Adam C."/>
            <person name="Daum C."/>
            <person name="Floudas D."/>
            <person name="Sun H."/>
            <person name="Yadav J.S."/>
            <person name="Pangilinan J."/>
            <person name="Larsson K.H."/>
            <person name="Matsuura K."/>
            <person name="Barry K."/>
            <person name="Labutti K."/>
            <person name="Kuo R."/>
            <person name="Ohm R.A."/>
            <person name="Bhattacharya S.S."/>
            <person name="Shirouzu T."/>
            <person name="Yoshinaga Y."/>
            <person name="Martin F.M."/>
            <person name="Grigoriev I.V."/>
            <person name="Hibbett D.S."/>
        </authorList>
    </citation>
    <scope>NUCLEOTIDE SEQUENCE [LARGE SCALE GENOMIC DNA]</scope>
    <source>
        <strain evidence="7 8">L-15889</strain>
    </source>
</reference>
<dbReference type="Gene3D" id="3.90.180.10">
    <property type="entry name" value="Medium-chain alcohol dehydrogenases, catalytic domain"/>
    <property type="match status" value="1"/>
</dbReference>
<evidence type="ECO:0000256" key="5">
    <source>
        <dbReference type="RuleBase" id="RU361277"/>
    </source>
</evidence>
<comment type="cofactor">
    <cofactor evidence="1 5">
        <name>Zn(2+)</name>
        <dbReference type="ChEBI" id="CHEBI:29105"/>
    </cofactor>
</comment>
<dbReference type="InterPro" id="IPR036291">
    <property type="entry name" value="NAD(P)-bd_dom_sf"/>
</dbReference>
<dbReference type="OrthoDB" id="1879366at2759"/>
<dbReference type="STRING" id="1314783.A0A165L478"/>
<dbReference type="InterPro" id="IPR029752">
    <property type="entry name" value="D-isomer_DH_CS1"/>
</dbReference>
<dbReference type="Pfam" id="PF00107">
    <property type="entry name" value="ADH_zinc_N"/>
    <property type="match status" value="1"/>
</dbReference>
<dbReference type="Gene3D" id="3.40.50.720">
    <property type="entry name" value="NAD(P)-binding Rossmann-like Domain"/>
    <property type="match status" value="1"/>
</dbReference>
<accession>A0A165L478</accession>
<organism evidence="7 8">
    <name type="scientific">Daedalea quercina L-15889</name>
    <dbReference type="NCBI Taxonomy" id="1314783"/>
    <lineage>
        <taxon>Eukaryota</taxon>
        <taxon>Fungi</taxon>
        <taxon>Dikarya</taxon>
        <taxon>Basidiomycota</taxon>
        <taxon>Agaricomycotina</taxon>
        <taxon>Agaricomycetes</taxon>
        <taxon>Polyporales</taxon>
        <taxon>Fomitopsis</taxon>
    </lineage>
</organism>
<proteinExistence type="inferred from homology"/>
<dbReference type="PROSITE" id="PS00065">
    <property type="entry name" value="D_2_HYDROXYACID_DH_1"/>
    <property type="match status" value="1"/>
</dbReference>
<gene>
    <name evidence="7" type="ORF">DAEQUDRAFT_741645</name>
</gene>
<sequence length="361" mass="39302">MVEFKGYALTDPSEWSTLQLVSFAPKNFLEDDVEIAITHCGICGSDIHTLTQGWGKSRLPLVVGHEIAGIVTRVGANVSEFKPGDRVGVGAQVASCGKCAFCKDDNENYCMHGTVHTYNDQYPDGVITQGGYSTGIRAHQQFVFKIPDEIALKDAASMFCAGLTVFAPLYRHGAGPGKKVGVMGIGGLGHYAIMFAKALGAEVFVFTHSPRKADDARKMGADHVVDTHENDFHKPFAGTLDIFVSTIDVFRPDRPLRMYLSMLRVHGKFVNVGLPDADNPLPPMHAFDLQTNAAFMGGSHLGSKTDCYAMLRLAADKGVRPWVQELPMSEAKTALEAVRRGDVKYRYVLKQDIVPVPSSVP</sequence>
<dbReference type="FunFam" id="3.40.50.720:FF:000022">
    <property type="entry name" value="Cinnamyl alcohol dehydrogenase"/>
    <property type="match status" value="1"/>
</dbReference>
<evidence type="ECO:0000313" key="7">
    <source>
        <dbReference type="EMBL" id="KZT63921.1"/>
    </source>
</evidence>
<comment type="similarity">
    <text evidence="5">Belongs to the zinc-containing alcohol dehydrogenase family.</text>
</comment>
<dbReference type="Proteomes" id="UP000076727">
    <property type="component" value="Unassembled WGS sequence"/>
</dbReference>
<dbReference type="InterPro" id="IPR002328">
    <property type="entry name" value="ADH_Zn_CS"/>
</dbReference>
<dbReference type="Pfam" id="PF08240">
    <property type="entry name" value="ADH_N"/>
    <property type="match status" value="1"/>
</dbReference>
<keyword evidence="2 5" id="KW-0479">Metal-binding</keyword>
<evidence type="ECO:0000256" key="1">
    <source>
        <dbReference type="ARBA" id="ARBA00001947"/>
    </source>
</evidence>
<dbReference type="SUPFAM" id="SSF51735">
    <property type="entry name" value="NAD(P)-binding Rossmann-fold domains"/>
    <property type="match status" value="1"/>
</dbReference>
<dbReference type="SMART" id="SM00829">
    <property type="entry name" value="PKS_ER"/>
    <property type="match status" value="1"/>
</dbReference>
<dbReference type="EMBL" id="KV429150">
    <property type="protein sequence ID" value="KZT63921.1"/>
    <property type="molecule type" value="Genomic_DNA"/>
</dbReference>
<dbReference type="InterPro" id="IPR047109">
    <property type="entry name" value="CAD-like"/>
</dbReference>
<feature type="domain" description="Enoyl reductase (ER)" evidence="6">
    <location>
        <begin position="13"/>
        <end position="349"/>
    </location>
</feature>
<evidence type="ECO:0000256" key="2">
    <source>
        <dbReference type="ARBA" id="ARBA00022723"/>
    </source>
</evidence>